<dbReference type="Gene3D" id="3.30.450.20">
    <property type="entry name" value="PAS domain"/>
    <property type="match status" value="4"/>
</dbReference>
<dbReference type="InterPro" id="IPR004090">
    <property type="entry name" value="Chemotax_Me-accpt_rcpt"/>
</dbReference>
<dbReference type="SUPFAM" id="SSF58104">
    <property type="entry name" value="Methyl-accepting chemotaxis protein (MCP) signaling domain"/>
    <property type="match status" value="1"/>
</dbReference>
<dbReference type="SUPFAM" id="SSF55785">
    <property type="entry name" value="PYP-like sensor domain (PAS domain)"/>
    <property type="match status" value="4"/>
</dbReference>
<dbReference type="SMART" id="SM00283">
    <property type="entry name" value="MA"/>
    <property type="match status" value="1"/>
</dbReference>
<dbReference type="InterPro" id="IPR000700">
    <property type="entry name" value="PAS-assoc_C"/>
</dbReference>
<evidence type="ECO:0000259" key="3">
    <source>
        <dbReference type="PROSITE" id="PS50112"/>
    </source>
</evidence>
<dbReference type="Pfam" id="PF08447">
    <property type="entry name" value="PAS_3"/>
    <property type="match status" value="1"/>
</dbReference>
<feature type="domain" description="PAC" evidence="4">
    <location>
        <begin position="443"/>
        <end position="495"/>
    </location>
</feature>
<dbReference type="Proteomes" id="UP000186513">
    <property type="component" value="Unassembled WGS sequence"/>
</dbReference>
<evidence type="ECO:0000256" key="1">
    <source>
        <dbReference type="PROSITE-ProRule" id="PRU00284"/>
    </source>
</evidence>
<dbReference type="CDD" id="cd00130">
    <property type="entry name" value="PAS"/>
    <property type="match status" value="4"/>
</dbReference>
<dbReference type="PROSITE" id="PS50113">
    <property type="entry name" value="PAC"/>
    <property type="match status" value="3"/>
</dbReference>
<dbReference type="InterPro" id="IPR013655">
    <property type="entry name" value="PAS_fold_3"/>
</dbReference>
<keyword evidence="6" id="KW-1185">Reference proteome</keyword>
<gene>
    <name evidence="5" type="ORF">SAMN02745887_00828</name>
</gene>
<dbReference type="InterPro" id="IPR004089">
    <property type="entry name" value="MCPsignal_dom"/>
</dbReference>
<dbReference type="GO" id="GO:0007165">
    <property type="term" value="P:signal transduction"/>
    <property type="evidence" value="ECO:0007669"/>
    <property type="project" value="UniProtKB-KW"/>
</dbReference>
<dbReference type="RefSeq" id="WP_072427376.1">
    <property type="nucleotide sequence ID" value="NZ_FPKR01000003.1"/>
</dbReference>
<feature type="domain" description="PAS" evidence="3">
    <location>
        <begin position="145"/>
        <end position="175"/>
    </location>
</feature>
<dbReference type="AlphaFoldDB" id="A0A1K2H9B4"/>
<dbReference type="SMART" id="SM00086">
    <property type="entry name" value="PAC"/>
    <property type="match status" value="4"/>
</dbReference>
<dbReference type="Gene3D" id="6.10.250.3200">
    <property type="match status" value="1"/>
</dbReference>
<reference evidence="5 6" key="1">
    <citation type="submission" date="2016-11" db="EMBL/GenBank/DDBJ databases">
        <authorList>
            <person name="Jaros S."/>
            <person name="Januszkiewicz K."/>
            <person name="Wedrychowicz H."/>
        </authorList>
    </citation>
    <scope>NUCLEOTIDE SEQUENCE [LARGE SCALE GENOMIC DNA]</scope>
    <source>
        <strain evidence="5 6">DSM 18899</strain>
    </source>
</reference>
<evidence type="ECO:0000259" key="2">
    <source>
        <dbReference type="PROSITE" id="PS50111"/>
    </source>
</evidence>
<evidence type="ECO:0000313" key="6">
    <source>
        <dbReference type="Proteomes" id="UP000186513"/>
    </source>
</evidence>
<dbReference type="EMBL" id="FPKR01000003">
    <property type="protein sequence ID" value="SFZ73444.1"/>
    <property type="molecule type" value="Genomic_DNA"/>
</dbReference>
<dbReference type="PRINTS" id="PR00260">
    <property type="entry name" value="CHEMTRNSDUCR"/>
</dbReference>
<dbReference type="Pfam" id="PF13426">
    <property type="entry name" value="PAS_9"/>
    <property type="match status" value="2"/>
</dbReference>
<dbReference type="GO" id="GO:0006935">
    <property type="term" value="P:chemotaxis"/>
    <property type="evidence" value="ECO:0007669"/>
    <property type="project" value="InterPro"/>
</dbReference>
<feature type="domain" description="Methyl-accepting transducer" evidence="2">
    <location>
        <begin position="493"/>
        <end position="591"/>
    </location>
</feature>
<dbReference type="STRING" id="1121279.SAMN02745887_00828"/>
<dbReference type="PROSITE" id="PS50112">
    <property type="entry name" value="PAS"/>
    <property type="match status" value="2"/>
</dbReference>
<dbReference type="Pfam" id="PF08448">
    <property type="entry name" value="PAS_4"/>
    <property type="match status" value="1"/>
</dbReference>
<dbReference type="InterPro" id="IPR001610">
    <property type="entry name" value="PAC"/>
</dbReference>
<dbReference type="InterPro" id="IPR035965">
    <property type="entry name" value="PAS-like_dom_sf"/>
</dbReference>
<evidence type="ECO:0000313" key="5">
    <source>
        <dbReference type="EMBL" id="SFZ73444.1"/>
    </source>
</evidence>
<dbReference type="PANTHER" id="PTHR24422:SF10">
    <property type="entry name" value="CHEMOTAXIS PROTEIN METHYLTRANSFERASE 2"/>
    <property type="match status" value="1"/>
</dbReference>
<feature type="domain" description="PAC" evidence="4">
    <location>
        <begin position="325"/>
        <end position="379"/>
    </location>
</feature>
<feature type="domain" description="PAC" evidence="4">
    <location>
        <begin position="204"/>
        <end position="256"/>
    </location>
</feature>
<dbReference type="InterPro" id="IPR000014">
    <property type="entry name" value="PAS"/>
</dbReference>
<dbReference type="Pfam" id="PF00015">
    <property type="entry name" value="MCPsignal"/>
    <property type="match status" value="1"/>
</dbReference>
<proteinExistence type="predicted"/>
<name>A0A1K2H9B4_9NEIS</name>
<keyword evidence="1" id="KW-0807">Transducer</keyword>
<dbReference type="GO" id="GO:0004888">
    <property type="term" value="F:transmembrane signaling receptor activity"/>
    <property type="evidence" value="ECO:0007669"/>
    <property type="project" value="InterPro"/>
</dbReference>
<dbReference type="NCBIfam" id="TIGR00229">
    <property type="entry name" value="sensory_box"/>
    <property type="match status" value="4"/>
</dbReference>
<dbReference type="SMART" id="SM00091">
    <property type="entry name" value="PAS"/>
    <property type="match status" value="4"/>
</dbReference>
<accession>A0A1K2H9B4</accession>
<organism evidence="5 6">
    <name type="scientific">Chitinimonas taiwanensis DSM 18899</name>
    <dbReference type="NCBI Taxonomy" id="1121279"/>
    <lineage>
        <taxon>Bacteria</taxon>
        <taxon>Pseudomonadati</taxon>
        <taxon>Pseudomonadota</taxon>
        <taxon>Betaproteobacteria</taxon>
        <taxon>Neisseriales</taxon>
        <taxon>Chitinibacteraceae</taxon>
        <taxon>Chitinimonas</taxon>
    </lineage>
</organism>
<dbReference type="PANTHER" id="PTHR24422">
    <property type="entry name" value="CHEMOTAXIS PROTEIN METHYLTRANSFERASE"/>
    <property type="match status" value="1"/>
</dbReference>
<dbReference type="OrthoDB" id="9765776at2"/>
<protein>
    <submittedName>
        <fullName evidence="5">Methyl-accepting chemotaxis sensory transducer with Pas/Pac sensor</fullName>
    </submittedName>
</protein>
<sequence>MLRWIQRWLAAGDVVQALNSAQAVIQFRTDGCIEHANPIFLRLMGYQAAEILGQHHRLFVDPATAQSDAYRQFWERLRAGEAQTACFKRLAKGGREVWIQASYVPIRSRGKVSKVIKFASDVTEQVLRNADYSAQLAAIDRAEAVIEFDLDGHILYANANFLNLMGYQLAEIKGKHHRLFVAAEEAASTEYSRFWQRLREGEYQTADYRRIGKGGKEVWIHATYNPIRSPDGKLIKVVKYASDISEQVRRQTAFRLMSLVVNETDNAALVTDAAGAVIFVNQGFVRMTGYSAEEMLGRKPGELLQGEATDPATVADIRASLKARKAFNGEILNYDKQGREYWISLAINPIFDAEGRLINFVSVQANISSTKERELEYSKRFAAIDVTNGVARWDIQGRLVEANSFIIEHLDYPNLAELLPKARTLPEILGPERFQRLLGGEQIAAECQLFRRDGSQVLMNASISPITDAKGRVRHIVSYGVDITSKMEAERVTEQEMHQVIASSEQIRQIIETINQISKQTNLLALNAAIEAARAGEQGRGFAVVADEVRKLAVQSASSSHEIAGLVEESIGRIRNLEASLRRLSETNRAH</sequence>
<dbReference type="PROSITE" id="PS50111">
    <property type="entry name" value="CHEMOTAXIS_TRANSDUC_2"/>
    <property type="match status" value="1"/>
</dbReference>
<dbReference type="InterPro" id="IPR013656">
    <property type="entry name" value="PAS_4"/>
</dbReference>
<dbReference type="InterPro" id="IPR050903">
    <property type="entry name" value="Bact_Chemotaxis_MeTrfase"/>
</dbReference>
<dbReference type="GO" id="GO:0016020">
    <property type="term" value="C:membrane"/>
    <property type="evidence" value="ECO:0007669"/>
    <property type="project" value="InterPro"/>
</dbReference>
<evidence type="ECO:0000259" key="4">
    <source>
        <dbReference type="PROSITE" id="PS50113"/>
    </source>
</evidence>
<feature type="domain" description="PAS" evidence="3">
    <location>
        <begin position="253"/>
        <end position="330"/>
    </location>
</feature>